<dbReference type="KEGG" id="pcw:110202588"/>
<evidence type="ECO:0000256" key="1">
    <source>
        <dbReference type="SAM" id="MobiDB-lite"/>
    </source>
</evidence>
<dbReference type="InParanoid" id="A0A6P5JM99"/>
<keyword evidence="2" id="KW-1185">Reference proteome</keyword>
<name>A0A6P5JM99_PHACI</name>
<proteinExistence type="predicted"/>
<evidence type="ECO:0000313" key="3">
    <source>
        <dbReference type="RefSeq" id="XP_020834488.1"/>
    </source>
</evidence>
<reference evidence="3" key="1">
    <citation type="submission" date="2025-08" db="UniProtKB">
        <authorList>
            <consortium name="RefSeq"/>
        </authorList>
    </citation>
    <scope>IDENTIFICATION</scope>
    <source>
        <tissue evidence="3">Spleen</tissue>
    </source>
</reference>
<sequence length="376" mass="38869">MTITCGRGPLDNCCGDVMVRAIVSCAAFLTAHPNTKVCSPPLGLSSPPAEFLGVPITGAWGRGPPASSSARPQGFPEALASSPAARAAHLGRWRREAPAGNARGAGRTLIWGPRGGARGGRRPAPTGLGVTQGSALLGGGAWPLGPLQTPLAAWGPRRVPLLLPGWLILRPPPALGLRRALVLHCERGAAPEAVLGEGEGRRPGHVRVAGGAPRGRWGGSADEPPGHPSSRVRPRTQPPGSCADAFPSDVISSSSPPWCPWSLGASCHLGSAPCSAAAWQSRAPGRGRDGRAAGGISARFGAFSLERDSQSYLGRGWVGPRTPREGTRPLVRCLPDNSDWTSDRHFTLSTFPVAVEADAILEVLQASNLGVILDSS</sequence>
<protein>
    <submittedName>
        <fullName evidence="3">Uncharacterized protein LOC110202588</fullName>
    </submittedName>
</protein>
<dbReference type="Proteomes" id="UP000515140">
    <property type="component" value="Unplaced"/>
</dbReference>
<organism evidence="2 3">
    <name type="scientific">Phascolarctos cinereus</name>
    <name type="common">Koala</name>
    <dbReference type="NCBI Taxonomy" id="38626"/>
    <lineage>
        <taxon>Eukaryota</taxon>
        <taxon>Metazoa</taxon>
        <taxon>Chordata</taxon>
        <taxon>Craniata</taxon>
        <taxon>Vertebrata</taxon>
        <taxon>Euteleostomi</taxon>
        <taxon>Mammalia</taxon>
        <taxon>Metatheria</taxon>
        <taxon>Diprotodontia</taxon>
        <taxon>Phascolarctidae</taxon>
        <taxon>Phascolarctos</taxon>
    </lineage>
</organism>
<dbReference type="AlphaFoldDB" id="A0A6P5JM99"/>
<gene>
    <name evidence="3" type="primary">LOC110202588</name>
</gene>
<feature type="region of interest" description="Disordered" evidence="1">
    <location>
        <begin position="195"/>
        <end position="247"/>
    </location>
</feature>
<evidence type="ECO:0000313" key="2">
    <source>
        <dbReference type="Proteomes" id="UP000515140"/>
    </source>
</evidence>
<dbReference type="GeneID" id="110202588"/>
<accession>A0A6P5JM99</accession>
<feature type="region of interest" description="Disordered" evidence="1">
    <location>
        <begin position="104"/>
        <end position="128"/>
    </location>
</feature>
<dbReference type="RefSeq" id="XP_020834488.1">
    <property type="nucleotide sequence ID" value="XM_020978829.1"/>
</dbReference>